<keyword evidence="1" id="KW-0472">Membrane</keyword>
<dbReference type="EnsemblMetazoa" id="CJA37520b.1">
    <property type="protein sequence ID" value="CJA37520b.1"/>
    <property type="gene ID" value="WBGene00213367"/>
</dbReference>
<dbReference type="GO" id="GO:0034707">
    <property type="term" value="C:chloride channel complex"/>
    <property type="evidence" value="ECO:0007669"/>
    <property type="project" value="UniProtKB-KW"/>
</dbReference>
<keyword evidence="1" id="KW-0868">Chloride</keyword>
<comment type="subcellular location">
    <subcellularLocation>
        <location evidence="1">Cell membrane</location>
        <topology evidence="1">Multi-pass membrane protein</topology>
    </subcellularLocation>
</comment>
<reference evidence="2" key="2">
    <citation type="submission" date="2022-06" db="UniProtKB">
        <authorList>
            <consortium name="EnsemblMetazoa"/>
        </authorList>
    </citation>
    <scope>IDENTIFICATION</scope>
    <source>
        <strain evidence="2">DF5081</strain>
    </source>
</reference>
<keyword evidence="3" id="KW-1185">Reference proteome</keyword>
<keyword evidence="1" id="KW-0869">Chloride channel</keyword>
<organism evidence="2 3">
    <name type="scientific">Caenorhabditis japonica</name>
    <dbReference type="NCBI Taxonomy" id="281687"/>
    <lineage>
        <taxon>Eukaryota</taxon>
        <taxon>Metazoa</taxon>
        <taxon>Ecdysozoa</taxon>
        <taxon>Nematoda</taxon>
        <taxon>Chromadorea</taxon>
        <taxon>Rhabditida</taxon>
        <taxon>Rhabditina</taxon>
        <taxon>Rhabditomorpha</taxon>
        <taxon>Rhabditoidea</taxon>
        <taxon>Rhabditidae</taxon>
        <taxon>Peloderinae</taxon>
        <taxon>Caenorhabditis</taxon>
    </lineage>
</organism>
<accession>A0A8R1ELS5</accession>
<keyword evidence="1" id="KW-1003">Cell membrane</keyword>
<comment type="function">
    <text evidence="1">Forms chloride channels.</text>
</comment>
<keyword evidence="1" id="KW-0406">Ion transport</keyword>
<name>A0A8R1ELS5_CAEJA</name>
<evidence type="ECO:0000313" key="3">
    <source>
        <dbReference type="Proteomes" id="UP000005237"/>
    </source>
</evidence>
<dbReference type="Proteomes" id="UP000005237">
    <property type="component" value="Unassembled WGS sequence"/>
</dbReference>
<reference evidence="3" key="1">
    <citation type="submission" date="2010-08" db="EMBL/GenBank/DDBJ databases">
        <authorList>
            <consortium name="Caenorhabditis japonica Sequencing Consortium"/>
            <person name="Wilson R.K."/>
        </authorList>
    </citation>
    <scope>NUCLEOTIDE SEQUENCE [LARGE SCALE GENOMIC DNA]</scope>
    <source>
        <strain evidence="3">DF5081</strain>
    </source>
</reference>
<protein>
    <recommendedName>
        <fullName evidence="1">Bestrophin homolog</fullName>
    </recommendedName>
</protein>
<evidence type="ECO:0000256" key="1">
    <source>
        <dbReference type="RuleBase" id="RU363126"/>
    </source>
</evidence>
<evidence type="ECO:0000313" key="2">
    <source>
        <dbReference type="EnsemblMetazoa" id="CJA37520b.1"/>
    </source>
</evidence>
<dbReference type="InterPro" id="IPR021134">
    <property type="entry name" value="Bestrophin-like"/>
</dbReference>
<sequence>MLAFFVSIIVERWRTTFSNMGWIENVSPEDGVEIDSTYKPSAGTVGRTLNSIVDFFKEVLSISETLIFLIGC</sequence>
<dbReference type="Pfam" id="PF01062">
    <property type="entry name" value="Bestrophin"/>
    <property type="match status" value="1"/>
</dbReference>
<dbReference type="GO" id="GO:0005886">
    <property type="term" value="C:plasma membrane"/>
    <property type="evidence" value="ECO:0007669"/>
    <property type="project" value="UniProtKB-SubCell"/>
</dbReference>
<comment type="similarity">
    <text evidence="1">Belongs to the anion channel-forming bestrophin (TC 1.A.46) family. Calcium-sensitive chloride channel subfamily.</text>
</comment>
<keyword evidence="1" id="KW-0813">Transport</keyword>
<keyword evidence="1" id="KW-0407">Ion channel</keyword>
<dbReference type="GO" id="GO:0005254">
    <property type="term" value="F:chloride channel activity"/>
    <property type="evidence" value="ECO:0007669"/>
    <property type="project" value="UniProtKB-KW"/>
</dbReference>
<dbReference type="AlphaFoldDB" id="A0A8R1ELS5"/>
<proteinExistence type="inferred from homology"/>